<name>A0AAD9G3I3_9STRA</name>
<gene>
    <name evidence="2" type="ORF">P3T76_013810</name>
</gene>
<dbReference type="EMBL" id="JASMQC010000037">
    <property type="protein sequence ID" value="KAK1930853.1"/>
    <property type="molecule type" value="Genomic_DNA"/>
</dbReference>
<evidence type="ECO:0000313" key="2">
    <source>
        <dbReference type="EMBL" id="KAK1930853.1"/>
    </source>
</evidence>
<evidence type="ECO:0000256" key="1">
    <source>
        <dbReference type="SAM" id="MobiDB-lite"/>
    </source>
</evidence>
<reference evidence="2" key="1">
    <citation type="submission" date="2023-08" db="EMBL/GenBank/DDBJ databases">
        <title>Reference Genome Resource for the Citrus Pathogen Phytophthora citrophthora.</title>
        <authorList>
            <person name="Moller H."/>
            <person name="Coetzee B."/>
            <person name="Rose L.J."/>
            <person name="Van Niekerk J.M."/>
        </authorList>
    </citation>
    <scope>NUCLEOTIDE SEQUENCE</scope>
    <source>
        <strain evidence="2">STE-U-9442</strain>
    </source>
</reference>
<organism evidence="2 3">
    <name type="scientific">Phytophthora citrophthora</name>
    <dbReference type="NCBI Taxonomy" id="4793"/>
    <lineage>
        <taxon>Eukaryota</taxon>
        <taxon>Sar</taxon>
        <taxon>Stramenopiles</taxon>
        <taxon>Oomycota</taxon>
        <taxon>Peronosporomycetes</taxon>
        <taxon>Peronosporales</taxon>
        <taxon>Peronosporaceae</taxon>
        <taxon>Phytophthora</taxon>
    </lineage>
</organism>
<keyword evidence="3" id="KW-1185">Reference proteome</keyword>
<comment type="caution">
    <text evidence="2">The sequence shown here is derived from an EMBL/GenBank/DDBJ whole genome shotgun (WGS) entry which is preliminary data.</text>
</comment>
<dbReference type="AlphaFoldDB" id="A0AAD9G3I3"/>
<feature type="compositionally biased region" description="Low complexity" evidence="1">
    <location>
        <begin position="79"/>
        <end position="94"/>
    </location>
</feature>
<proteinExistence type="predicted"/>
<feature type="compositionally biased region" description="Basic residues" evidence="1">
    <location>
        <begin position="101"/>
        <end position="114"/>
    </location>
</feature>
<accession>A0AAD9G3I3</accession>
<protein>
    <submittedName>
        <fullName evidence="2">Uncharacterized protein</fullName>
    </submittedName>
</protein>
<feature type="region of interest" description="Disordered" evidence="1">
    <location>
        <begin position="66"/>
        <end position="116"/>
    </location>
</feature>
<sequence length="441" mass="49957">MDPFQVSYSPLIYPQQPAKSLHQQPHDALMVVDNRQLQVWSGINCWPTHFQDQHHHGAAATLMGLTTSPGSVLGEETPATRSPASSASPLASPNPQEPEKKKKRIFKKRKATHTIRKEQKAALEKEIEELQARLEDIKFQALVHQGEASKSYHDRAVENAVLRESIQDQHLVMAQVRALLSGHTQHHVSGVRPMETRICLSADREARREVLYALRESKLREAKRFLRARSNGITPNTPYFQEERYETADGDFCIARFEIIPLYGVRGGVRAVFDAVLQAAFNAEIIISETSGNITVREDDDMNDDSVSQMRLVSQTNRGVLLENNLVNFAEYSPEQKDKSCYAITTTDFIDEDELYPYRPLERVRRDLIAAMSISYVKDESNESESGPAVIITRWSCARICHTDLNVSRETILDIRENFVRTQGMFLNCVRQTLGLPVNAI</sequence>
<evidence type="ECO:0000313" key="3">
    <source>
        <dbReference type="Proteomes" id="UP001259832"/>
    </source>
</evidence>
<dbReference type="Proteomes" id="UP001259832">
    <property type="component" value="Unassembled WGS sequence"/>
</dbReference>